<protein>
    <recommendedName>
        <fullName evidence="3">DUF7410 domain-containing protein</fullName>
    </recommendedName>
</protein>
<feature type="domain" description="DUF7410" evidence="3">
    <location>
        <begin position="24"/>
        <end position="45"/>
    </location>
</feature>
<dbReference type="EMBL" id="CP058579">
    <property type="protein sequence ID" value="QLG63980.1"/>
    <property type="molecule type" value="Genomic_DNA"/>
</dbReference>
<evidence type="ECO:0000256" key="2">
    <source>
        <dbReference type="SAM" id="Phobius"/>
    </source>
</evidence>
<keyword evidence="2" id="KW-1133">Transmembrane helix</keyword>
<dbReference type="KEGG" id="halu:HUG12_04035"/>
<feature type="transmembrane region" description="Helical" evidence="2">
    <location>
        <begin position="69"/>
        <end position="93"/>
    </location>
</feature>
<evidence type="ECO:0000313" key="4">
    <source>
        <dbReference type="EMBL" id="QLG63980.1"/>
    </source>
</evidence>
<feature type="region of interest" description="Disordered" evidence="1">
    <location>
        <begin position="1"/>
        <end position="20"/>
    </location>
</feature>
<sequence length="96" mass="10628">MDPADPGRDVDTRVPAGEDPAARCPYCDRPFRTGRLRDLHVGQVHAEGCSEAEREAYEEADEAELDDLFFYHIKVVVLIGLLFSAFVLGYTVVLSG</sequence>
<dbReference type="Pfam" id="PF24166">
    <property type="entry name" value="DUF7410"/>
    <property type="match status" value="1"/>
</dbReference>
<evidence type="ECO:0000259" key="3">
    <source>
        <dbReference type="Pfam" id="PF24166"/>
    </source>
</evidence>
<keyword evidence="2" id="KW-0812">Transmembrane</keyword>
<name>A0A7D5QEC8_9EURY</name>
<keyword evidence="2" id="KW-0472">Membrane</keyword>
<proteinExistence type="predicted"/>
<keyword evidence="5" id="KW-1185">Reference proteome</keyword>
<dbReference type="Proteomes" id="UP000509626">
    <property type="component" value="Chromosome"/>
</dbReference>
<gene>
    <name evidence="4" type="ORF">HUG12_04035</name>
</gene>
<accession>A0A7D5QEC8</accession>
<evidence type="ECO:0000313" key="5">
    <source>
        <dbReference type="Proteomes" id="UP000509626"/>
    </source>
</evidence>
<dbReference type="AlphaFoldDB" id="A0A7D5QEC8"/>
<reference evidence="4 5" key="1">
    <citation type="submission" date="2020-06" db="EMBL/GenBank/DDBJ databases">
        <title>NJ-3-1, isolated from saline soil.</title>
        <authorList>
            <person name="Cui H.L."/>
            <person name="Shi X."/>
        </authorList>
    </citation>
    <scope>NUCLEOTIDE SEQUENCE [LARGE SCALE GENOMIC DNA]</scope>
    <source>
        <strain evidence="4 5">NJ-3-1</strain>
    </source>
</reference>
<feature type="compositionally biased region" description="Basic and acidic residues" evidence="1">
    <location>
        <begin position="1"/>
        <end position="12"/>
    </location>
</feature>
<dbReference type="InterPro" id="IPR055833">
    <property type="entry name" value="DUF7410"/>
</dbReference>
<evidence type="ECO:0000256" key="1">
    <source>
        <dbReference type="SAM" id="MobiDB-lite"/>
    </source>
</evidence>
<dbReference type="OrthoDB" id="341587at2157"/>
<organism evidence="4 5">
    <name type="scientific">Halorarum salinum</name>
    <dbReference type="NCBI Taxonomy" id="2743089"/>
    <lineage>
        <taxon>Archaea</taxon>
        <taxon>Methanobacteriati</taxon>
        <taxon>Methanobacteriota</taxon>
        <taxon>Stenosarchaea group</taxon>
        <taxon>Halobacteria</taxon>
        <taxon>Halobacteriales</taxon>
        <taxon>Haloferacaceae</taxon>
        <taxon>Halorarum</taxon>
    </lineage>
</organism>